<accession>A0A4Y2W0V2</accession>
<evidence type="ECO:0000256" key="4">
    <source>
        <dbReference type="ARBA" id="ARBA00022722"/>
    </source>
</evidence>
<evidence type="ECO:0000259" key="8">
    <source>
        <dbReference type="Pfam" id="PF00078"/>
    </source>
</evidence>
<dbReference type="CDD" id="cd01647">
    <property type="entry name" value="RT_LTR"/>
    <property type="match status" value="1"/>
</dbReference>
<keyword evidence="10" id="KW-1185">Reference proteome</keyword>
<keyword evidence="3" id="KW-0548">Nucleotidyltransferase</keyword>
<evidence type="ECO:0000256" key="1">
    <source>
        <dbReference type="ARBA" id="ARBA00022670"/>
    </source>
</evidence>
<evidence type="ECO:0000256" key="3">
    <source>
        <dbReference type="ARBA" id="ARBA00022695"/>
    </source>
</evidence>
<dbReference type="PANTHER" id="PTHR24559:SF444">
    <property type="entry name" value="REVERSE TRANSCRIPTASE DOMAIN-CONTAINING PROTEIN"/>
    <property type="match status" value="1"/>
</dbReference>
<keyword evidence="6" id="KW-0378">Hydrolase</keyword>
<evidence type="ECO:0000256" key="7">
    <source>
        <dbReference type="ARBA" id="ARBA00022918"/>
    </source>
</evidence>
<reference evidence="9 10" key="1">
    <citation type="journal article" date="2019" name="Sci. Rep.">
        <title>Orb-weaving spider Araneus ventricosus genome elucidates the spidroin gene catalogue.</title>
        <authorList>
            <person name="Kono N."/>
            <person name="Nakamura H."/>
            <person name="Ohtoshi R."/>
            <person name="Moran D.A.P."/>
            <person name="Shinohara A."/>
            <person name="Yoshida Y."/>
            <person name="Fujiwara M."/>
            <person name="Mori M."/>
            <person name="Tomita M."/>
            <person name="Arakawa K."/>
        </authorList>
    </citation>
    <scope>NUCLEOTIDE SEQUENCE [LARGE SCALE GENOMIC DNA]</scope>
</reference>
<evidence type="ECO:0000313" key="9">
    <source>
        <dbReference type="EMBL" id="GBO30176.1"/>
    </source>
</evidence>
<dbReference type="Pfam" id="PF00078">
    <property type="entry name" value="RVT_1"/>
    <property type="match status" value="1"/>
</dbReference>
<evidence type="ECO:0000256" key="5">
    <source>
        <dbReference type="ARBA" id="ARBA00022759"/>
    </source>
</evidence>
<dbReference type="FunFam" id="3.10.10.10:FF:000007">
    <property type="entry name" value="Retrovirus-related Pol polyprotein from transposon 17.6-like Protein"/>
    <property type="match status" value="1"/>
</dbReference>
<keyword evidence="2" id="KW-0808">Transferase</keyword>
<dbReference type="SUPFAM" id="SSF56672">
    <property type="entry name" value="DNA/RNA polymerases"/>
    <property type="match status" value="1"/>
</dbReference>
<sequence length="163" mass="18639">MLFKQKQSSVGAKSRRLAPDELMVSKKEFQNLIHKGICSPSISCWASPSVMVKKSDGSWKPCGDYRALNAQTIPDKYPIRHIHDFTSYLHGKTVFTTLDLKRAYHQVPMHEEDKQKTGIITPFGLFQFNFVTFGLRNAAQTMQRLMDNALQGLDFCFVYTDDL</sequence>
<comment type="caution">
    <text evidence="9">The sequence shown here is derived from an EMBL/GenBank/DDBJ whole genome shotgun (WGS) entry which is preliminary data.</text>
</comment>
<dbReference type="InterPro" id="IPR043502">
    <property type="entry name" value="DNA/RNA_pol_sf"/>
</dbReference>
<dbReference type="EMBL" id="BGPR01053353">
    <property type="protein sequence ID" value="GBO30176.1"/>
    <property type="molecule type" value="Genomic_DNA"/>
</dbReference>
<dbReference type="AlphaFoldDB" id="A0A4Y2W0V2"/>
<dbReference type="GO" id="GO:0003964">
    <property type="term" value="F:RNA-directed DNA polymerase activity"/>
    <property type="evidence" value="ECO:0007669"/>
    <property type="project" value="UniProtKB-KW"/>
</dbReference>
<name>A0A4Y2W0V2_ARAVE</name>
<evidence type="ECO:0000256" key="6">
    <source>
        <dbReference type="ARBA" id="ARBA00022801"/>
    </source>
</evidence>
<dbReference type="PANTHER" id="PTHR24559">
    <property type="entry name" value="TRANSPOSON TY3-I GAG-POL POLYPROTEIN"/>
    <property type="match status" value="1"/>
</dbReference>
<dbReference type="GO" id="GO:0004519">
    <property type="term" value="F:endonuclease activity"/>
    <property type="evidence" value="ECO:0007669"/>
    <property type="project" value="UniProtKB-KW"/>
</dbReference>
<proteinExistence type="predicted"/>
<dbReference type="InterPro" id="IPR053134">
    <property type="entry name" value="RNA-dir_DNA_polymerase"/>
</dbReference>
<dbReference type="InterPro" id="IPR000477">
    <property type="entry name" value="RT_dom"/>
</dbReference>
<dbReference type="Proteomes" id="UP000499080">
    <property type="component" value="Unassembled WGS sequence"/>
</dbReference>
<keyword evidence="7" id="KW-0695">RNA-directed DNA polymerase</keyword>
<organism evidence="9 10">
    <name type="scientific">Araneus ventricosus</name>
    <name type="common">Orbweaver spider</name>
    <name type="synonym">Epeira ventricosa</name>
    <dbReference type="NCBI Taxonomy" id="182803"/>
    <lineage>
        <taxon>Eukaryota</taxon>
        <taxon>Metazoa</taxon>
        <taxon>Ecdysozoa</taxon>
        <taxon>Arthropoda</taxon>
        <taxon>Chelicerata</taxon>
        <taxon>Arachnida</taxon>
        <taxon>Araneae</taxon>
        <taxon>Araneomorphae</taxon>
        <taxon>Entelegynae</taxon>
        <taxon>Araneoidea</taxon>
        <taxon>Araneidae</taxon>
        <taxon>Araneus</taxon>
    </lineage>
</organism>
<evidence type="ECO:0000256" key="2">
    <source>
        <dbReference type="ARBA" id="ARBA00022679"/>
    </source>
</evidence>
<evidence type="ECO:0000313" key="10">
    <source>
        <dbReference type="Proteomes" id="UP000499080"/>
    </source>
</evidence>
<gene>
    <name evidence="9" type="primary">TY3B-I_800</name>
    <name evidence="9" type="ORF">AVEN_31263_1</name>
</gene>
<protein>
    <submittedName>
        <fullName evidence="9">Transposon Ty3-I Gag-Pol polyprotein</fullName>
    </submittedName>
</protein>
<dbReference type="Gene3D" id="3.10.10.10">
    <property type="entry name" value="HIV Type 1 Reverse Transcriptase, subunit A, domain 1"/>
    <property type="match status" value="1"/>
</dbReference>
<dbReference type="OrthoDB" id="6436542at2759"/>
<keyword evidence="4" id="KW-0540">Nuclease</keyword>
<dbReference type="GO" id="GO:0006508">
    <property type="term" value="P:proteolysis"/>
    <property type="evidence" value="ECO:0007669"/>
    <property type="project" value="UniProtKB-KW"/>
</dbReference>
<keyword evidence="5" id="KW-0255">Endonuclease</keyword>
<keyword evidence="1" id="KW-0645">Protease</keyword>
<dbReference type="GO" id="GO:0008233">
    <property type="term" value="F:peptidase activity"/>
    <property type="evidence" value="ECO:0007669"/>
    <property type="project" value="UniProtKB-KW"/>
</dbReference>
<feature type="domain" description="Reverse transcriptase" evidence="8">
    <location>
        <begin position="52"/>
        <end position="163"/>
    </location>
</feature>
<dbReference type="InterPro" id="IPR043128">
    <property type="entry name" value="Rev_trsase/Diguanyl_cyclase"/>
</dbReference>
<dbReference type="Gene3D" id="3.30.70.270">
    <property type="match status" value="1"/>
</dbReference>